<keyword evidence="7" id="KW-0865">Zymogen</keyword>
<sequence>MARAAWVARLARLALALATLLEPAALARAQGLPASPCPAIYSYEVDSSGQTVGLIRLLTPPRYAEVRLMARLSSPVPVQRHEVGELFVKGGRDAAMEATRSVLASRRHVLEYQLRFPPGKPVPALLALAVNEDDVCQARATPFNTRSTITLQSFLNTGVNDAPQVRGQDFGAVMGGSGGGGGGIFVGGGPSGGGGGLQGGLFEPEPFDPQPQPQPPPPPRPPQPRPTPRPAARPTTRPPPMLPPPDPEPIEPEPWLDPVTTRRPQPPSLPSPPPAQGEGDEQLLDPTNCGTASLPNALVVFGFEAEKGQWPWQTAIFRNNDTVSSSVTLNFQCGGTLVSRKHVVTAAHCVVVVKERKKIQLISNNDLLISLGKYNIRSWAEAEQQFKEVQKITIHPEYDPEILRNDLAIIHLSTTVVINKFVKPICLWDRNPDLSPVVGEVGTVGGWGRDETGSLSDKLRIARMPIVSQETCLRSDNHFYIKYTSENTFCAGFRNGTTVCNGDSGGGLNIKLANPEQGNQRTWYLRGVVSLSMLEVGDQTCDSHNYVVFTDVAKYMSWVFQQLN</sequence>
<evidence type="ECO:0000256" key="4">
    <source>
        <dbReference type="ARBA" id="ARBA00022729"/>
    </source>
</evidence>
<protein>
    <recommendedName>
        <fullName evidence="11">Peptidase S1 domain-containing protein</fullName>
    </recommendedName>
</protein>
<dbReference type="InterPro" id="IPR043504">
    <property type="entry name" value="Peptidase_S1_PA_chymotrypsin"/>
</dbReference>
<proteinExistence type="predicted"/>
<comment type="caution">
    <text evidence="12">The sequence shown here is derived from an EMBL/GenBank/DDBJ whole genome shotgun (WGS) entry which is preliminary data.</text>
</comment>
<feature type="signal peptide" evidence="10">
    <location>
        <begin position="1"/>
        <end position="29"/>
    </location>
</feature>
<evidence type="ECO:0000313" key="12">
    <source>
        <dbReference type="EMBL" id="KAK7861960.1"/>
    </source>
</evidence>
<evidence type="ECO:0000256" key="5">
    <source>
        <dbReference type="ARBA" id="ARBA00022801"/>
    </source>
</evidence>
<evidence type="ECO:0000256" key="1">
    <source>
        <dbReference type="ARBA" id="ARBA00004613"/>
    </source>
</evidence>
<dbReference type="Pfam" id="PF16030">
    <property type="entry name" value="GD_N"/>
    <property type="match status" value="1"/>
</dbReference>
<keyword evidence="2" id="KW-0964">Secreted</keyword>
<dbReference type="Gene3D" id="2.40.10.10">
    <property type="entry name" value="Trypsin-like serine proteases"/>
    <property type="match status" value="1"/>
</dbReference>
<keyword evidence="13" id="KW-1185">Reference proteome</keyword>
<dbReference type="GO" id="GO:0005576">
    <property type="term" value="C:extracellular region"/>
    <property type="evidence" value="ECO:0007669"/>
    <property type="project" value="UniProtKB-SubCell"/>
</dbReference>
<dbReference type="GO" id="GO:0006508">
    <property type="term" value="P:proteolysis"/>
    <property type="evidence" value="ECO:0007669"/>
    <property type="project" value="UniProtKB-KW"/>
</dbReference>
<evidence type="ECO:0000256" key="2">
    <source>
        <dbReference type="ARBA" id="ARBA00022525"/>
    </source>
</evidence>
<evidence type="ECO:0000256" key="7">
    <source>
        <dbReference type="ARBA" id="ARBA00023145"/>
    </source>
</evidence>
<evidence type="ECO:0000256" key="10">
    <source>
        <dbReference type="SAM" id="SignalP"/>
    </source>
</evidence>
<keyword evidence="6" id="KW-0720">Serine protease</keyword>
<dbReference type="Proteomes" id="UP001378592">
    <property type="component" value="Unassembled WGS sequence"/>
</dbReference>
<feature type="domain" description="Peptidase S1" evidence="11">
    <location>
        <begin position="299"/>
        <end position="564"/>
    </location>
</feature>
<feature type="chain" id="PRO_5042878770" description="Peptidase S1 domain-containing protein" evidence="10">
    <location>
        <begin position="30"/>
        <end position="564"/>
    </location>
</feature>
<dbReference type="InterPro" id="IPR051333">
    <property type="entry name" value="CLIP_Serine_Protease"/>
</dbReference>
<dbReference type="Pfam" id="PF00089">
    <property type="entry name" value="Trypsin"/>
    <property type="match status" value="1"/>
</dbReference>
<dbReference type="InterPro" id="IPR031986">
    <property type="entry name" value="GD_N"/>
</dbReference>
<name>A0AAN9Z531_9ORTH</name>
<gene>
    <name evidence="12" type="ORF">R5R35_006328</name>
</gene>
<evidence type="ECO:0000256" key="9">
    <source>
        <dbReference type="SAM" id="MobiDB-lite"/>
    </source>
</evidence>
<evidence type="ECO:0000313" key="13">
    <source>
        <dbReference type="Proteomes" id="UP001378592"/>
    </source>
</evidence>
<dbReference type="PANTHER" id="PTHR24260">
    <property type="match status" value="1"/>
</dbReference>
<dbReference type="CDD" id="cd00190">
    <property type="entry name" value="Tryp_SPc"/>
    <property type="match status" value="1"/>
</dbReference>
<evidence type="ECO:0000259" key="11">
    <source>
        <dbReference type="PROSITE" id="PS50240"/>
    </source>
</evidence>
<dbReference type="SMART" id="SM00020">
    <property type="entry name" value="Tryp_SPc"/>
    <property type="match status" value="1"/>
</dbReference>
<comment type="subcellular location">
    <subcellularLocation>
        <location evidence="1">Secreted</location>
    </subcellularLocation>
</comment>
<dbReference type="AlphaFoldDB" id="A0AAN9Z531"/>
<dbReference type="InterPro" id="IPR001314">
    <property type="entry name" value="Peptidase_S1A"/>
</dbReference>
<evidence type="ECO:0000256" key="8">
    <source>
        <dbReference type="ARBA" id="ARBA00023157"/>
    </source>
</evidence>
<dbReference type="InterPro" id="IPR001254">
    <property type="entry name" value="Trypsin_dom"/>
</dbReference>
<feature type="compositionally biased region" description="Pro residues" evidence="9">
    <location>
        <begin position="264"/>
        <end position="275"/>
    </location>
</feature>
<keyword evidence="8" id="KW-1015">Disulfide bond</keyword>
<dbReference type="PROSITE" id="PS50240">
    <property type="entry name" value="TRYPSIN_DOM"/>
    <property type="match status" value="1"/>
</dbReference>
<dbReference type="InterPro" id="IPR009003">
    <property type="entry name" value="Peptidase_S1_PA"/>
</dbReference>
<keyword evidence="4 10" id="KW-0732">Signal</keyword>
<feature type="compositionally biased region" description="Pro residues" evidence="9">
    <location>
        <begin position="207"/>
        <end position="247"/>
    </location>
</feature>
<dbReference type="EMBL" id="JAZDUA010000292">
    <property type="protein sequence ID" value="KAK7861960.1"/>
    <property type="molecule type" value="Genomic_DNA"/>
</dbReference>
<accession>A0AAN9Z531</accession>
<evidence type="ECO:0000256" key="3">
    <source>
        <dbReference type="ARBA" id="ARBA00022670"/>
    </source>
</evidence>
<feature type="region of interest" description="Disordered" evidence="9">
    <location>
        <begin position="183"/>
        <end position="290"/>
    </location>
</feature>
<dbReference type="PRINTS" id="PR00722">
    <property type="entry name" value="CHYMOTRYPSIN"/>
</dbReference>
<organism evidence="12 13">
    <name type="scientific">Gryllus longicercus</name>
    <dbReference type="NCBI Taxonomy" id="2509291"/>
    <lineage>
        <taxon>Eukaryota</taxon>
        <taxon>Metazoa</taxon>
        <taxon>Ecdysozoa</taxon>
        <taxon>Arthropoda</taxon>
        <taxon>Hexapoda</taxon>
        <taxon>Insecta</taxon>
        <taxon>Pterygota</taxon>
        <taxon>Neoptera</taxon>
        <taxon>Polyneoptera</taxon>
        <taxon>Orthoptera</taxon>
        <taxon>Ensifera</taxon>
        <taxon>Gryllidea</taxon>
        <taxon>Grylloidea</taxon>
        <taxon>Gryllidae</taxon>
        <taxon>Gryllinae</taxon>
        <taxon>Gryllus</taxon>
    </lineage>
</organism>
<keyword evidence="5" id="KW-0378">Hydrolase</keyword>
<dbReference type="InterPro" id="IPR018114">
    <property type="entry name" value="TRYPSIN_HIS"/>
</dbReference>
<dbReference type="SUPFAM" id="SSF50494">
    <property type="entry name" value="Trypsin-like serine proteases"/>
    <property type="match status" value="1"/>
</dbReference>
<reference evidence="12 13" key="1">
    <citation type="submission" date="2024-03" db="EMBL/GenBank/DDBJ databases">
        <title>The genome assembly and annotation of the cricket Gryllus longicercus Weissman &amp; Gray.</title>
        <authorList>
            <person name="Szrajer S."/>
            <person name="Gray D."/>
            <person name="Ylla G."/>
        </authorList>
    </citation>
    <scope>NUCLEOTIDE SEQUENCE [LARGE SCALE GENOMIC DNA]</scope>
    <source>
        <strain evidence="12">DAG 2021-001</strain>
        <tissue evidence="12">Whole body minus gut</tissue>
    </source>
</reference>
<keyword evidence="3" id="KW-0645">Protease</keyword>
<dbReference type="PROSITE" id="PS00134">
    <property type="entry name" value="TRYPSIN_HIS"/>
    <property type="match status" value="1"/>
</dbReference>
<feature type="compositionally biased region" description="Gly residues" evidence="9">
    <location>
        <begin position="183"/>
        <end position="199"/>
    </location>
</feature>
<dbReference type="FunFam" id="2.40.10.10:FF:000146">
    <property type="entry name" value="Serine protease 53"/>
    <property type="match status" value="1"/>
</dbReference>
<dbReference type="PANTHER" id="PTHR24260:SF143">
    <property type="entry name" value="SERINE PROTEASE GD-LIKE PROTEIN"/>
    <property type="match status" value="1"/>
</dbReference>
<evidence type="ECO:0000256" key="6">
    <source>
        <dbReference type="ARBA" id="ARBA00022825"/>
    </source>
</evidence>
<dbReference type="GO" id="GO:0004252">
    <property type="term" value="F:serine-type endopeptidase activity"/>
    <property type="evidence" value="ECO:0007669"/>
    <property type="project" value="InterPro"/>
</dbReference>